<dbReference type="RefSeq" id="WP_146316216.1">
    <property type="nucleotide sequence ID" value="NZ_VCQV01000008.1"/>
</dbReference>
<dbReference type="Proteomes" id="UP000320244">
    <property type="component" value="Unassembled WGS sequence"/>
</dbReference>
<sequence length="87" mass="9562">MSLHIKGDAHGALQDAGLYRDGAGVAVTCTHCRDLLFWRRRVKLNSSRAELLGLGWASEESETLTCSNCGFMMEFMPKGLTLTKDKG</sequence>
<accession>A0A563E403</accession>
<dbReference type="OrthoDB" id="72206at2"/>
<dbReference type="AlphaFoldDB" id="A0A563E403"/>
<evidence type="ECO:0000313" key="2">
    <source>
        <dbReference type="Proteomes" id="UP000320244"/>
    </source>
</evidence>
<reference evidence="1 2" key="1">
    <citation type="submission" date="2019-05" db="EMBL/GenBank/DDBJ databases">
        <authorList>
            <person name="Lee S.D."/>
        </authorList>
    </citation>
    <scope>NUCLEOTIDE SEQUENCE [LARGE SCALE GENOMIC DNA]</scope>
    <source>
        <strain evidence="1 2">C5-26</strain>
    </source>
</reference>
<gene>
    <name evidence="1" type="ORF">FGL98_07905</name>
</gene>
<proteinExistence type="predicted"/>
<comment type="caution">
    <text evidence="1">The sequence shown here is derived from an EMBL/GenBank/DDBJ whole genome shotgun (WGS) entry which is preliminary data.</text>
</comment>
<reference evidence="1 2" key="2">
    <citation type="submission" date="2019-08" db="EMBL/GenBank/DDBJ databases">
        <title>Jejuicoccus antrihumi gen. nov., sp. nov., a new member of the family Dermacoccaceae isolated from a cave.</title>
        <authorList>
            <person name="Schumann P."/>
            <person name="Kim I.S."/>
        </authorList>
    </citation>
    <scope>NUCLEOTIDE SEQUENCE [LARGE SCALE GENOMIC DNA]</scope>
    <source>
        <strain evidence="1 2">C5-26</strain>
    </source>
</reference>
<organism evidence="1 2">
    <name type="scientific">Leekyejoonella antrihumi</name>
    <dbReference type="NCBI Taxonomy" id="1660198"/>
    <lineage>
        <taxon>Bacteria</taxon>
        <taxon>Bacillati</taxon>
        <taxon>Actinomycetota</taxon>
        <taxon>Actinomycetes</taxon>
        <taxon>Micrococcales</taxon>
        <taxon>Dermacoccaceae</taxon>
        <taxon>Leekyejoonella</taxon>
    </lineage>
</organism>
<keyword evidence="2" id="KW-1185">Reference proteome</keyword>
<name>A0A563E403_9MICO</name>
<evidence type="ECO:0000313" key="1">
    <source>
        <dbReference type="EMBL" id="TWP36973.1"/>
    </source>
</evidence>
<dbReference type="EMBL" id="VCQV01000008">
    <property type="protein sequence ID" value="TWP36973.1"/>
    <property type="molecule type" value="Genomic_DNA"/>
</dbReference>
<protein>
    <recommendedName>
        <fullName evidence="3">DNA-binding protein</fullName>
    </recommendedName>
</protein>
<evidence type="ECO:0008006" key="3">
    <source>
        <dbReference type="Google" id="ProtNLM"/>
    </source>
</evidence>